<dbReference type="PANTHER" id="PTHR47432">
    <property type="entry name" value="CELL WALL ASSEMBLY REGULATOR SMI1"/>
    <property type="match status" value="1"/>
</dbReference>
<keyword evidence="3" id="KW-1185">Reference proteome</keyword>
<proteinExistence type="predicted"/>
<reference evidence="2 3" key="1">
    <citation type="submission" date="2019-08" db="EMBL/GenBank/DDBJ databases">
        <authorList>
            <person name="Seo M.-J."/>
        </authorList>
    </citation>
    <scope>NUCLEOTIDE SEQUENCE [LARGE SCALE GENOMIC DNA]</scope>
    <source>
        <strain evidence="2 3">KIGAM108</strain>
    </source>
</reference>
<accession>A0A5D6USE8</accession>
<sequence length="194" mass="21900">MTFAKLLARLDALLQRHRPEYYAELNPPATAAELAAFEAEVGLTLPAELWAWFSWHNGQNDECFESLVANYECPSLSSVAESMRINRELLEAGDFVLNWWQPNWVPFLTNGSGDHVCLDLEGTFTGQPGQLIEHWHDWEPRDVVFPDLTVWLAAVVQAYEAVLAETGEPELTDEQILDLELGSPAGFPLEFRAR</sequence>
<evidence type="ECO:0000313" key="2">
    <source>
        <dbReference type="EMBL" id="TYZ05898.1"/>
    </source>
</evidence>
<dbReference type="RefSeq" id="WP_149072853.1">
    <property type="nucleotide sequence ID" value="NZ_VTHL01000034.1"/>
</dbReference>
<dbReference type="InterPro" id="IPR018958">
    <property type="entry name" value="Knr4/Smi1-like_dom"/>
</dbReference>
<dbReference type="SUPFAM" id="SSF160631">
    <property type="entry name" value="SMI1/KNR4-like"/>
    <property type="match status" value="1"/>
</dbReference>
<feature type="domain" description="Knr4/Smi1-like" evidence="1">
    <location>
        <begin position="28"/>
        <end position="154"/>
    </location>
</feature>
<comment type="caution">
    <text evidence="2">The sequence shown here is derived from an EMBL/GenBank/DDBJ whole genome shotgun (WGS) entry which is preliminary data.</text>
</comment>
<dbReference type="Proteomes" id="UP000322791">
    <property type="component" value="Unassembled WGS sequence"/>
</dbReference>
<dbReference type="InterPro" id="IPR051873">
    <property type="entry name" value="KNR4/SMI1_regulator"/>
</dbReference>
<dbReference type="SMART" id="SM00860">
    <property type="entry name" value="SMI1_KNR4"/>
    <property type="match status" value="1"/>
</dbReference>
<dbReference type="Pfam" id="PF09346">
    <property type="entry name" value="SMI1_KNR4"/>
    <property type="match status" value="1"/>
</dbReference>
<evidence type="ECO:0000259" key="1">
    <source>
        <dbReference type="SMART" id="SM00860"/>
    </source>
</evidence>
<dbReference type="EMBL" id="VTHL01000034">
    <property type="protein sequence ID" value="TYZ05898.1"/>
    <property type="molecule type" value="Genomic_DNA"/>
</dbReference>
<dbReference type="AlphaFoldDB" id="A0A5D6USE8"/>
<evidence type="ECO:0000313" key="3">
    <source>
        <dbReference type="Proteomes" id="UP000322791"/>
    </source>
</evidence>
<dbReference type="InterPro" id="IPR037883">
    <property type="entry name" value="Knr4/Smi1-like_sf"/>
</dbReference>
<name>A0A5D6USE8_9BACT</name>
<dbReference type="Gene3D" id="3.40.1580.10">
    <property type="entry name" value="SMI1/KNR4-like"/>
    <property type="match status" value="1"/>
</dbReference>
<gene>
    <name evidence="2" type="ORF">FY528_20325</name>
</gene>
<protein>
    <recommendedName>
        <fullName evidence="1">Knr4/Smi1-like domain-containing protein</fullName>
    </recommendedName>
</protein>
<organism evidence="2 3">
    <name type="scientific">Hymenobacter lutimineralis</name>
    <dbReference type="NCBI Taxonomy" id="2606448"/>
    <lineage>
        <taxon>Bacteria</taxon>
        <taxon>Pseudomonadati</taxon>
        <taxon>Bacteroidota</taxon>
        <taxon>Cytophagia</taxon>
        <taxon>Cytophagales</taxon>
        <taxon>Hymenobacteraceae</taxon>
        <taxon>Hymenobacter</taxon>
    </lineage>
</organism>
<dbReference type="PANTHER" id="PTHR47432:SF1">
    <property type="entry name" value="CELL WALL ASSEMBLY REGULATOR SMI1"/>
    <property type="match status" value="1"/>
</dbReference>